<dbReference type="Proteomes" id="UP000286598">
    <property type="component" value="Unassembled WGS sequence"/>
</dbReference>
<organism evidence="1 2">
    <name type="scientific">Leyella stercorea</name>
    <dbReference type="NCBI Taxonomy" id="363265"/>
    <lineage>
        <taxon>Bacteria</taxon>
        <taxon>Pseudomonadati</taxon>
        <taxon>Bacteroidota</taxon>
        <taxon>Bacteroidia</taxon>
        <taxon>Bacteroidales</taxon>
        <taxon>Prevotellaceae</taxon>
        <taxon>Leyella</taxon>
    </lineage>
</organism>
<dbReference type="RefSeq" id="WP_007901682.1">
    <property type="nucleotide sequence ID" value="NZ_BRDO01000033.1"/>
</dbReference>
<evidence type="ECO:0000313" key="2">
    <source>
        <dbReference type="Proteomes" id="UP000286598"/>
    </source>
</evidence>
<dbReference type="GeneID" id="78337775"/>
<gene>
    <name evidence="1" type="ORF">DW060_05835</name>
</gene>
<keyword evidence="2" id="KW-1185">Reference proteome</keyword>
<dbReference type="EMBL" id="QRNO01000022">
    <property type="protein sequence ID" value="RHK51039.1"/>
    <property type="molecule type" value="Genomic_DNA"/>
</dbReference>
<comment type="caution">
    <text evidence="1">The sequence shown here is derived from an EMBL/GenBank/DDBJ whole genome shotgun (WGS) entry which is preliminary data.</text>
</comment>
<dbReference type="OrthoDB" id="1467932at2"/>
<reference evidence="1 2" key="1">
    <citation type="submission" date="2018-08" db="EMBL/GenBank/DDBJ databases">
        <title>A genome reference for cultivated species of the human gut microbiota.</title>
        <authorList>
            <person name="Zou Y."/>
            <person name="Xue W."/>
            <person name="Luo G."/>
        </authorList>
    </citation>
    <scope>NUCLEOTIDE SEQUENCE [LARGE SCALE GENOMIC DNA]</scope>
    <source>
        <strain evidence="1 2">AF42-9</strain>
    </source>
</reference>
<name>A0A3C0CCM9_9BACT</name>
<protein>
    <submittedName>
        <fullName evidence="1">Uncharacterized protein</fullName>
    </submittedName>
</protein>
<proteinExistence type="predicted"/>
<accession>A0A3C0CCM9</accession>
<dbReference type="AlphaFoldDB" id="A0A3C0CCM9"/>
<sequence>MEAESKTINQFATRVRQMILQYQSVTKQNEDLCRQVAEQQERIAKLEAQLQQQRNDYESLKLARMVEITDGDMQSAQKRLAKLIRDVDKCITLVNEKQE</sequence>
<evidence type="ECO:0000313" key="1">
    <source>
        <dbReference type="EMBL" id="RHK51039.1"/>
    </source>
</evidence>